<protein>
    <recommendedName>
        <fullName evidence="2">UDENN domain-containing protein</fullName>
    </recommendedName>
</protein>
<dbReference type="FunFam" id="3.40.50.11500:FF:000004">
    <property type="entry name" value="DENN domain-containing protein 2C isoform X1"/>
    <property type="match status" value="1"/>
</dbReference>
<dbReference type="PANTHER" id="PTHR15288:SF0">
    <property type="entry name" value="UDENN DOMAIN-CONTAINING PROTEIN"/>
    <property type="match status" value="1"/>
</dbReference>
<dbReference type="InterPro" id="IPR043153">
    <property type="entry name" value="DENN_C"/>
</dbReference>
<feature type="compositionally biased region" description="Polar residues" evidence="1">
    <location>
        <begin position="185"/>
        <end position="200"/>
    </location>
</feature>
<dbReference type="SMART" id="SM00799">
    <property type="entry name" value="DENN"/>
    <property type="match status" value="1"/>
</dbReference>
<comment type="caution">
    <text evidence="3">The sequence shown here is derived from an EMBL/GenBank/DDBJ whole genome shotgun (WGS) entry which is preliminary data.</text>
</comment>
<dbReference type="InterPro" id="IPR051942">
    <property type="entry name" value="DENN_domain_containing_2"/>
</dbReference>
<sequence>ETYTDGDSARSGGCLNLTCVSVSSNNPLRSQIHLYEKVLEKQSEFFVESPKNHSPSKSIPKPYGALLHSKSRSEEHIYAEPFDYLKKIHNCTHGLQDRKSPWNVLKGGESVGDLSKIGTHAKEFQNQTSTSLSSKSVTSRSATLHYLCTPLRSSGTAGIAENGIKTGNNESKKTEPIIPTIPERQVSNAPQSLGTETGTSEQKKPPLLRLAALVRGGQTTGFINVVPSKVERMKIQLLMNQAFGSPLQGMPISPLDLVGSDSDSQASTPDDGTLARVIQKVEAESAGTHSPDGAKVGMTAARCVESNTQGEDNISTSSAEQQEQLTRQAEERKVYVRRVSSRVYHRVRSTATTPSAFPHLFQCILLVGLNLDPSDKKTKVPYIKSKYPLDADVPPHIEHFCFPDARDWPPPPPPPPPATPSQPGCGGNDEQSYSLVITSETGVRRFGYCRRVQPEGSSLCLPLAYCIISPFRASGFYYKILAELESRHGQPEWLQTAFIKELYNCQFPGPGQGLKLSTSNTTHNIAGPVCSMVTTFVRRPLDSRLEEHDLTQLFSALPVSALLQLFGSLLLERRVILISNSLSRLSSCVEALQSILYPFSWQHTLIPVLPTSLLDICSSPTPYIVGILRGRDASMMPGPVDESIMVDLDESRVVQGVGDEASILPSRLRRCLKVALQLVTSTTQPWDASRNVLVSEAFVRMFVEVCGHYRNHVVTQQDSMKVFERESFIKAVTSESIRLFLEWFTETAMFSAFIESRLESESDTRGMFDQRCLEHSEEMENNTRLFLRNYKALNKKVKTFGDRLKDWTPFS</sequence>
<dbReference type="InterPro" id="IPR001194">
    <property type="entry name" value="cDENN_dom"/>
</dbReference>
<dbReference type="EMBL" id="NEVH01014838">
    <property type="protein sequence ID" value="PNF27489.1"/>
    <property type="molecule type" value="Genomic_DNA"/>
</dbReference>
<accession>A0A2J7QFX7</accession>
<feature type="compositionally biased region" description="Polar residues" evidence="1">
    <location>
        <begin position="305"/>
        <end position="327"/>
    </location>
</feature>
<feature type="region of interest" description="Disordered" evidence="1">
    <location>
        <begin position="404"/>
        <end position="430"/>
    </location>
</feature>
<dbReference type="PANTHER" id="PTHR15288">
    <property type="entry name" value="DENN DOMAIN-CONTAINING PROTEIN 2"/>
    <property type="match status" value="1"/>
</dbReference>
<dbReference type="Gene3D" id="3.30.450.200">
    <property type="match status" value="1"/>
</dbReference>
<evidence type="ECO:0000313" key="4">
    <source>
        <dbReference type="Proteomes" id="UP000235965"/>
    </source>
</evidence>
<dbReference type="Proteomes" id="UP000235965">
    <property type="component" value="Unassembled WGS sequence"/>
</dbReference>
<dbReference type="SMART" id="SM00800">
    <property type="entry name" value="uDENN"/>
    <property type="match status" value="1"/>
</dbReference>
<dbReference type="Gene3D" id="3.40.50.11500">
    <property type="match status" value="1"/>
</dbReference>
<dbReference type="SMART" id="SM00801">
    <property type="entry name" value="dDENN"/>
    <property type="match status" value="1"/>
</dbReference>
<feature type="non-terminal residue" evidence="3">
    <location>
        <position position="1"/>
    </location>
</feature>
<dbReference type="AlphaFoldDB" id="A0A2J7QFX7"/>
<evidence type="ECO:0000256" key="1">
    <source>
        <dbReference type="SAM" id="MobiDB-lite"/>
    </source>
</evidence>
<dbReference type="InParanoid" id="A0A2J7QFX7"/>
<feature type="region of interest" description="Disordered" evidence="1">
    <location>
        <begin position="305"/>
        <end position="330"/>
    </location>
</feature>
<feature type="region of interest" description="Disordered" evidence="1">
    <location>
        <begin position="184"/>
        <end position="203"/>
    </location>
</feature>
<dbReference type="PROSITE" id="PS50211">
    <property type="entry name" value="DENN"/>
    <property type="match status" value="1"/>
</dbReference>
<dbReference type="InterPro" id="IPR005113">
    <property type="entry name" value="uDENN_dom"/>
</dbReference>
<dbReference type="InterPro" id="IPR037516">
    <property type="entry name" value="Tripartite_DENN"/>
</dbReference>
<dbReference type="Pfam" id="PF03455">
    <property type="entry name" value="dDENN"/>
    <property type="match status" value="1"/>
</dbReference>
<name>A0A2J7QFX7_9NEOP</name>
<evidence type="ECO:0000259" key="2">
    <source>
        <dbReference type="PROSITE" id="PS50211"/>
    </source>
</evidence>
<dbReference type="Pfam" id="PF03456">
    <property type="entry name" value="uDENN"/>
    <property type="match status" value="1"/>
</dbReference>
<keyword evidence="4" id="KW-1185">Reference proteome</keyword>
<feature type="compositionally biased region" description="Pro residues" evidence="1">
    <location>
        <begin position="408"/>
        <end position="420"/>
    </location>
</feature>
<dbReference type="STRING" id="105785.A0A2J7QFX7"/>
<gene>
    <name evidence="3" type="ORF">B7P43_G04286</name>
</gene>
<evidence type="ECO:0000313" key="3">
    <source>
        <dbReference type="EMBL" id="PNF27489.1"/>
    </source>
</evidence>
<feature type="domain" description="UDENN" evidence="2">
    <location>
        <begin position="362"/>
        <end position="764"/>
    </location>
</feature>
<reference evidence="3 4" key="1">
    <citation type="submission" date="2017-12" db="EMBL/GenBank/DDBJ databases">
        <title>Hemimetabolous genomes reveal molecular basis of termite eusociality.</title>
        <authorList>
            <person name="Harrison M.C."/>
            <person name="Jongepier E."/>
            <person name="Robertson H.M."/>
            <person name="Arning N."/>
            <person name="Bitard-Feildel T."/>
            <person name="Chao H."/>
            <person name="Childers C.P."/>
            <person name="Dinh H."/>
            <person name="Doddapaneni H."/>
            <person name="Dugan S."/>
            <person name="Gowin J."/>
            <person name="Greiner C."/>
            <person name="Han Y."/>
            <person name="Hu H."/>
            <person name="Hughes D.S.T."/>
            <person name="Huylmans A.-K."/>
            <person name="Kemena C."/>
            <person name="Kremer L.P.M."/>
            <person name="Lee S.L."/>
            <person name="Lopez-Ezquerra A."/>
            <person name="Mallet L."/>
            <person name="Monroy-Kuhn J.M."/>
            <person name="Moser A."/>
            <person name="Murali S.C."/>
            <person name="Muzny D.M."/>
            <person name="Otani S."/>
            <person name="Piulachs M.-D."/>
            <person name="Poelchau M."/>
            <person name="Qu J."/>
            <person name="Schaub F."/>
            <person name="Wada-Katsumata A."/>
            <person name="Worley K.C."/>
            <person name="Xie Q."/>
            <person name="Ylla G."/>
            <person name="Poulsen M."/>
            <person name="Gibbs R.A."/>
            <person name="Schal C."/>
            <person name="Richards S."/>
            <person name="Belles X."/>
            <person name="Korb J."/>
            <person name="Bornberg-Bauer E."/>
        </authorList>
    </citation>
    <scope>NUCLEOTIDE SEQUENCE [LARGE SCALE GENOMIC DNA]</scope>
    <source>
        <tissue evidence="3">Whole body</tissue>
    </source>
</reference>
<dbReference type="InterPro" id="IPR005112">
    <property type="entry name" value="dDENN_dom"/>
</dbReference>
<dbReference type="Pfam" id="PF02141">
    <property type="entry name" value="DENN"/>
    <property type="match status" value="1"/>
</dbReference>
<proteinExistence type="predicted"/>
<dbReference type="OrthoDB" id="10266080at2759"/>
<organism evidence="3 4">
    <name type="scientific">Cryptotermes secundus</name>
    <dbReference type="NCBI Taxonomy" id="105785"/>
    <lineage>
        <taxon>Eukaryota</taxon>
        <taxon>Metazoa</taxon>
        <taxon>Ecdysozoa</taxon>
        <taxon>Arthropoda</taxon>
        <taxon>Hexapoda</taxon>
        <taxon>Insecta</taxon>
        <taxon>Pterygota</taxon>
        <taxon>Neoptera</taxon>
        <taxon>Polyneoptera</taxon>
        <taxon>Dictyoptera</taxon>
        <taxon>Blattodea</taxon>
        <taxon>Blattoidea</taxon>
        <taxon>Termitoidae</taxon>
        <taxon>Kalotermitidae</taxon>
        <taxon>Cryptotermitinae</taxon>
        <taxon>Cryptotermes</taxon>
    </lineage>
</organism>